<dbReference type="Gene3D" id="2.30.42.10">
    <property type="match status" value="3"/>
</dbReference>
<evidence type="ECO:0000256" key="4">
    <source>
        <dbReference type="SAM" id="MobiDB-lite"/>
    </source>
</evidence>
<feature type="domain" description="PDZ" evidence="5">
    <location>
        <begin position="15"/>
        <end position="62"/>
    </location>
</feature>
<proteinExistence type="predicted"/>
<evidence type="ECO:0000256" key="3">
    <source>
        <dbReference type="ARBA" id="ARBA00023273"/>
    </source>
</evidence>
<dbReference type="AlphaFoldDB" id="A0A7J7IV50"/>
<dbReference type="OrthoDB" id="445896at2759"/>
<dbReference type="GO" id="GO:0005886">
    <property type="term" value="C:plasma membrane"/>
    <property type="evidence" value="ECO:0007669"/>
    <property type="project" value="TreeGrafter"/>
</dbReference>
<keyword evidence="2" id="KW-0677">Repeat</keyword>
<reference evidence="6" key="1">
    <citation type="submission" date="2020-06" db="EMBL/GenBank/DDBJ databases">
        <title>Draft genome of Bugula neritina, a colonial animal packing powerful symbionts and potential medicines.</title>
        <authorList>
            <person name="Rayko M."/>
        </authorList>
    </citation>
    <scope>NUCLEOTIDE SEQUENCE [LARGE SCALE GENOMIC DNA]</scope>
    <source>
        <strain evidence="6">Kwan_BN1</strain>
    </source>
</reference>
<dbReference type="Proteomes" id="UP000593567">
    <property type="component" value="Unassembled WGS sequence"/>
</dbReference>
<dbReference type="SUPFAM" id="SSF50156">
    <property type="entry name" value="PDZ domain-like"/>
    <property type="match status" value="3"/>
</dbReference>
<dbReference type="Pfam" id="PF00595">
    <property type="entry name" value="PDZ"/>
    <property type="match status" value="3"/>
</dbReference>
<dbReference type="PROSITE" id="PS50106">
    <property type="entry name" value="PDZ"/>
    <property type="match status" value="3"/>
</dbReference>
<protein>
    <submittedName>
        <fullName evidence="6">GRID2IP</fullName>
    </submittedName>
</protein>
<evidence type="ECO:0000313" key="7">
    <source>
        <dbReference type="Proteomes" id="UP000593567"/>
    </source>
</evidence>
<gene>
    <name evidence="6" type="ORF">EB796_024587</name>
</gene>
<feature type="domain" description="PDZ" evidence="5">
    <location>
        <begin position="84"/>
        <end position="166"/>
    </location>
</feature>
<evidence type="ECO:0000313" key="6">
    <source>
        <dbReference type="EMBL" id="KAF6017098.1"/>
    </source>
</evidence>
<keyword evidence="7" id="KW-1185">Reference proteome</keyword>
<feature type="region of interest" description="Disordered" evidence="4">
    <location>
        <begin position="690"/>
        <end position="712"/>
    </location>
</feature>
<feature type="compositionally biased region" description="Low complexity" evidence="4">
    <location>
        <begin position="462"/>
        <end position="474"/>
    </location>
</feature>
<dbReference type="PANTHER" id="PTHR23116">
    <property type="entry name" value="PDZ DOMAIN CONTAINING WHIRLIN AND HARMONIN-RELATED"/>
    <property type="match status" value="1"/>
</dbReference>
<organism evidence="6 7">
    <name type="scientific">Bugula neritina</name>
    <name type="common">Brown bryozoan</name>
    <name type="synonym">Sertularia neritina</name>
    <dbReference type="NCBI Taxonomy" id="10212"/>
    <lineage>
        <taxon>Eukaryota</taxon>
        <taxon>Metazoa</taxon>
        <taxon>Spiralia</taxon>
        <taxon>Lophotrochozoa</taxon>
        <taxon>Bryozoa</taxon>
        <taxon>Gymnolaemata</taxon>
        <taxon>Cheilostomatida</taxon>
        <taxon>Flustrina</taxon>
        <taxon>Buguloidea</taxon>
        <taxon>Bugulidae</taxon>
        <taxon>Bugula</taxon>
    </lineage>
</organism>
<evidence type="ECO:0000259" key="5">
    <source>
        <dbReference type="PROSITE" id="PS50106"/>
    </source>
</evidence>
<comment type="subcellular location">
    <subcellularLocation>
        <location evidence="1">Cell projection</location>
    </subcellularLocation>
</comment>
<dbReference type="GO" id="GO:0042995">
    <property type="term" value="C:cell projection"/>
    <property type="evidence" value="ECO:0007669"/>
    <property type="project" value="UniProtKB-SubCell"/>
</dbReference>
<keyword evidence="3" id="KW-0966">Cell projection</keyword>
<name>A0A7J7IV50_BUGNE</name>
<evidence type="ECO:0000256" key="1">
    <source>
        <dbReference type="ARBA" id="ARBA00004316"/>
    </source>
</evidence>
<dbReference type="InterPro" id="IPR001478">
    <property type="entry name" value="PDZ"/>
</dbReference>
<sequence length="735" mass="81654">MPGTMRYSRWPERHGFSIGGRGPSYVLCVVKGSAADKQGLRRGDHIIELDNVKVTHMAASALENFANSRRNAQPFIKVVNNLQHVELVATRAHKCGLTLQYSQRDGFTVDHVTPRGPASKAGLKHGDLILEVNGDPIYEKSNSIGMVRKALASHKGKIKLAVIPCSHHVSSSASRLLRHTHKQPKSSKELYAKMNRLFAEDYEKKMALIAVLKLYAESRNVEKLAKSLVIVLQTPTQRKIIPYIRLHIPVKDRRVFDDIVQRSLGKSYSEDRASQPAHITLPDYNSGGTIDELGGDNPNSDLSYLRQVSVHKGDSDLGIILKGRHPVVIETVLGNSAAEKAGLRRGDCILKVNKHSVFNASHYDIQERLKLSGPTVRLDVIAQSHLTEQSHDLPLANGSNLSPLYSITEPCTAFSAALLISPHLQIPSSVVSTTLCTRCGARSCVGTVPLPDVRIDRNSFDSSTMGSTHSQSSSNDWAFQNSLRPHDRGPSSFKTQVNYLLDKREKKLFKQHLYNYHNDRNIQVFVQRVSDILDTPAKMTLWSFVLPLLSSSHKAYVFESVALPDSITSTNGHSSTIVITESRQTLEVSGSTDLNAIVSQSSERPETMTSFKSQLEYLLTSQERKAVKQALIHYKQTKNVETLLADLSRILDTNSKKSLWIHILSLLPSAHQNYIRRKIHLPSGYVRDNVDGEGAPASGRLPTSEESPRSRRNRILLQSDDEFFVGESVSPSKSE</sequence>
<dbReference type="PANTHER" id="PTHR23116:SF29">
    <property type="entry name" value="PDZ DOMAIN-CONTAINING PROTEIN 7"/>
    <property type="match status" value="1"/>
</dbReference>
<feature type="domain" description="PDZ" evidence="5">
    <location>
        <begin position="307"/>
        <end position="384"/>
    </location>
</feature>
<dbReference type="InterPro" id="IPR051844">
    <property type="entry name" value="USH2_Complex_Protein"/>
</dbReference>
<dbReference type="EMBL" id="VXIV02003431">
    <property type="protein sequence ID" value="KAF6017098.1"/>
    <property type="molecule type" value="Genomic_DNA"/>
</dbReference>
<dbReference type="InterPro" id="IPR036034">
    <property type="entry name" value="PDZ_sf"/>
</dbReference>
<evidence type="ECO:0000256" key="2">
    <source>
        <dbReference type="ARBA" id="ARBA00022737"/>
    </source>
</evidence>
<dbReference type="Gene3D" id="1.20.1160.20">
    <property type="match status" value="3"/>
</dbReference>
<feature type="region of interest" description="Disordered" evidence="4">
    <location>
        <begin position="461"/>
        <end position="491"/>
    </location>
</feature>
<dbReference type="SMART" id="SM00228">
    <property type="entry name" value="PDZ"/>
    <property type="match status" value="3"/>
</dbReference>
<accession>A0A7J7IV50</accession>
<comment type="caution">
    <text evidence="6">The sequence shown here is derived from an EMBL/GenBank/DDBJ whole genome shotgun (WGS) entry which is preliminary data.</text>
</comment>